<proteinExistence type="predicted"/>
<dbReference type="EMBL" id="MUGX01000002">
    <property type="protein sequence ID" value="OXA91837.1"/>
    <property type="molecule type" value="Genomic_DNA"/>
</dbReference>
<evidence type="ECO:0000256" key="1">
    <source>
        <dbReference type="SAM" id="SignalP"/>
    </source>
</evidence>
<evidence type="ECO:0000313" key="2">
    <source>
        <dbReference type="EMBL" id="OXA91837.1"/>
    </source>
</evidence>
<reference evidence="2 3" key="1">
    <citation type="submission" date="2016-11" db="EMBL/GenBank/DDBJ databases">
        <title>Whole genomes of Flavobacteriaceae.</title>
        <authorList>
            <person name="Stine C."/>
            <person name="Li C."/>
            <person name="Tadesse D."/>
        </authorList>
    </citation>
    <scope>NUCLEOTIDE SEQUENCE [LARGE SCALE GENOMIC DNA]</scope>
    <source>
        <strain evidence="2 3">ATCC 51468</strain>
    </source>
</reference>
<dbReference type="PANTHER" id="PTHR24273:SF32">
    <property type="entry name" value="HYALIN"/>
    <property type="match status" value="1"/>
</dbReference>
<feature type="signal peptide" evidence="1">
    <location>
        <begin position="1"/>
        <end position="18"/>
    </location>
</feature>
<dbReference type="SUPFAM" id="SSF52317">
    <property type="entry name" value="Class I glutamine amidotransferase-like"/>
    <property type="match status" value="1"/>
</dbReference>
<dbReference type="Gene3D" id="2.60.40.10">
    <property type="entry name" value="Immunoglobulins"/>
    <property type="match status" value="2"/>
</dbReference>
<dbReference type="InterPro" id="IPR029062">
    <property type="entry name" value="Class_I_gatase-like"/>
</dbReference>
<dbReference type="Pfam" id="PF13585">
    <property type="entry name" value="CHU_C"/>
    <property type="match status" value="1"/>
</dbReference>
<dbReference type="InterPro" id="IPR013783">
    <property type="entry name" value="Ig-like_fold"/>
</dbReference>
<organism evidence="2 3">
    <name type="scientific">Flavobacterium hibernum</name>
    <dbReference type="NCBI Taxonomy" id="37752"/>
    <lineage>
        <taxon>Bacteria</taxon>
        <taxon>Pseudomonadati</taxon>
        <taxon>Bacteroidota</taxon>
        <taxon>Flavobacteriia</taxon>
        <taxon>Flavobacteriales</taxon>
        <taxon>Flavobacteriaceae</taxon>
        <taxon>Flavobacterium</taxon>
    </lineage>
</organism>
<evidence type="ECO:0008006" key="4">
    <source>
        <dbReference type="Google" id="ProtNLM"/>
    </source>
</evidence>
<sequence>MKKKILFFLLFSILKLHSQTTAGYLSSTIEPWGLPTNINAMNTVYGSDWSQYNYNTVNVTALFDANRKFIWIEGSNSSTSQMITFLTDNATIIENWVNAGGTLLINAATNLSLPPYNVGFGVTSEFIYSLTAVAVDNSDPFFTLSPYQPVTVTNYQGQAIAHNTFSGVGLNNILTSPLGATILAEKKIGSGLVRFSGLTTPWFENTTWGPKVEILNLLYRMISKLTSESGITVINPVTMVCGGESDAVQFTIYDDKTSPNNLIVSTTSSNQTLIPDTNLVLSGTGALRTLDLTSIVGQSGTTTISVKITDEDANTYTQTFTVTVSDTELPVVKTKDITVQLDANGNATITADQIDNGSTDNCGIASKTLDRTNFSFDDLGENTVTLTVKDLTGNTSTKTAIVTIPLKCPTDIIVNNNDLNKCGAIVNYNFENKQTKALILGGYNYDLGSDVKQKLENTREFDVVDLIDISTFTPDLAVLKKYDVILVFTSYGIIGMPSLGDVLAQYIDNGGGVVDAAFENGNQAINGLYNTAAYRVLIPDNNVRKPFSSLGTIDSPNHPIMNNVESFNIGSFGHRSGSTQIAPGSYVVSRYDDNAMLVIARENVGLKHARRVSLNFFPISTTALNQGWDASTNGDVIMANALKWVGRSLIIKRIAGLRSGSLFPVGTTTNTFEVTDKNNVIHTCSFKVTVKDTEVPIVVTKDITVQLDALGKASITESQINDGSTDNCSIDKITLDKTTFDCTNIGVNTVTLTVLDVNGNSDSKTAIVTIEDKIKPIVATKDILVQLDALGKATIAESQINDGSTDNCSIDKITLDKTSFDCSNIGVNTVTLTVLDVNGNSDSKTAIVTVEDKTKPTVATKDILVQLDALGKATITESQINDGSTDNCSIDKITLDKTDFNCSNIGANTVTLTVLDVNGNSDSKTAIVTVEDKIKPIVATKDILVQLDALGKASITESQINDGSTDNCSIDKITLDKTDFDCSNIGVNTVTLTVLDVNGNSDSKTAIVTIEDKTKPIVATKDILVQLDALGKVTITESQINDGSTDNCSIDKITLDKTTFDCSNIGANTVTLTVLDVNGNSDSKTAIVTVEDKTKPIVATKDILVQLDALGKATITESQINDGSTDNCSIDKITLDKTSFDCSNIGTNTVTLTVLDVNGNSDSKTAIVTVEDKIKPIVATKDILVQLDALGKATITESQINDGSTDNCSIDKITLDKTTFDCSNIGVNTVTLTVLDVNGNSDSKTAIVTIEDKTKPIVATKDILVQLDALGKATITESQINDGSTDNCSIDKIKLDKSTFDCSNIGVNTVTLTVLDVNGNSDSKTAIVTIEDKIKPIVATKDILVQLDALGKATITESQINDSSTDNCSIDKITLDKTSFDCSNIGANTVTLTVLDINGNSDSKTAIVTVEDKIKPTVITKDILLQLDALGKATIAESQINDSSTDNCSIDKITLDKTDFDCSNIGANTVTLTVLDINGNSESKTAIVTVEDKIKPTVITKDITVQLDALGKATITESQINDGSTDNCSIDKITLDKTTFDCSTIGTNTVTLTVLDINGNSESKTAIVTVEDKIKPTVITKDITVQLDALGKATITESQINDGSTDNCSIDKITLDKTSFDCSNIGVNTVTLTIIDKNGNSASGTAVVIVEDLIAPNVIPKNITVQLDVTGKAEIVPALINNGSTDNCSIDKITLDKTTFDCTNIGANNVTLTVTDVNGNSASKVAVVIIEDKIAPIIVTQDITVELDTTGNLIINESQIDNGSTDNCKIATRVLDKTTFDCTNIGINTITLTVTDSSGNSASKTANLTILPLSIPTFFNTTQSFCVVDNASVGDIEVKETNVKWFSDASSSQPLALNTLLKSQTYYAANFKGSCYSQKVPVTIIVNDAAAPTGNSVQYVCKEKETLITDLVTNEQEILWYDRASGGSPLNGFTVLEDKHKYYAAFVGAECESSQRLEVEVIFRYCDVVVHNGISANGDGVNDFFDIEGADTFKDNKLEIFNSWGSLVFETTSYGKEDNKFKGYANNGLGGGNGLLPFGTYYYVFSFTNHDNSRITKKGFLHLNP</sequence>
<keyword evidence="3" id="KW-1185">Reference proteome</keyword>
<dbReference type="RefSeq" id="WP_089081896.1">
    <property type="nucleotide sequence ID" value="NZ_MUGX01000002.1"/>
</dbReference>
<keyword evidence="1" id="KW-0732">Signal</keyword>
<name>A0ABX4CEA1_9FLAO</name>
<gene>
    <name evidence="2" type="ORF">B0A73_00980</name>
</gene>
<comment type="caution">
    <text evidence="2">The sequence shown here is derived from an EMBL/GenBank/DDBJ whole genome shotgun (WGS) entry which is preliminary data.</text>
</comment>
<accession>A0ABX4CEA1</accession>
<protein>
    <recommendedName>
        <fullName evidence="4">Ig-like domain-containing protein</fullName>
    </recommendedName>
</protein>
<dbReference type="PANTHER" id="PTHR24273">
    <property type="entry name" value="FI04643P-RELATED"/>
    <property type="match status" value="1"/>
</dbReference>
<dbReference type="Proteomes" id="UP000198302">
    <property type="component" value="Unassembled WGS sequence"/>
</dbReference>
<feature type="chain" id="PRO_5045146977" description="Ig-like domain-containing protein" evidence="1">
    <location>
        <begin position="19"/>
        <end position="2065"/>
    </location>
</feature>
<evidence type="ECO:0000313" key="3">
    <source>
        <dbReference type="Proteomes" id="UP000198302"/>
    </source>
</evidence>